<accession>A0ACA9S761</accession>
<name>A0ACA9S761_9GLOM</name>
<proteinExistence type="predicted"/>
<dbReference type="Proteomes" id="UP000789920">
    <property type="component" value="Unassembled WGS sequence"/>
</dbReference>
<keyword evidence="2" id="KW-1185">Reference proteome</keyword>
<dbReference type="EMBL" id="CAJVQC010098663">
    <property type="protein sequence ID" value="CAG8830180.1"/>
    <property type="molecule type" value="Genomic_DNA"/>
</dbReference>
<evidence type="ECO:0000313" key="1">
    <source>
        <dbReference type="EMBL" id="CAG8830180.1"/>
    </source>
</evidence>
<gene>
    <name evidence="1" type="ORF">RPERSI_LOCUS27720</name>
</gene>
<protein>
    <submittedName>
        <fullName evidence="1">11531_t:CDS:1</fullName>
    </submittedName>
</protein>
<feature type="non-terminal residue" evidence="1">
    <location>
        <position position="86"/>
    </location>
</feature>
<comment type="caution">
    <text evidence="1">The sequence shown here is derived from an EMBL/GenBank/DDBJ whole genome shotgun (WGS) entry which is preliminary data.</text>
</comment>
<sequence length="86" mass="10239">NYHNFAYDIKRFDEQCQQKYGDISEIMLDRTEELGMYGHGIIFNEELRKSANQLFKELSGYWQPLGSQNTSKKNNNNWILETDFSH</sequence>
<evidence type="ECO:0000313" key="2">
    <source>
        <dbReference type="Proteomes" id="UP000789920"/>
    </source>
</evidence>
<feature type="non-terminal residue" evidence="1">
    <location>
        <position position="1"/>
    </location>
</feature>
<organism evidence="1 2">
    <name type="scientific">Racocetra persica</name>
    <dbReference type="NCBI Taxonomy" id="160502"/>
    <lineage>
        <taxon>Eukaryota</taxon>
        <taxon>Fungi</taxon>
        <taxon>Fungi incertae sedis</taxon>
        <taxon>Mucoromycota</taxon>
        <taxon>Glomeromycotina</taxon>
        <taxon>Glomeromycetes</taxon>
        <taxon>Diversisporales</taxon>
        <taxon>Gigasporaceae</taxon>
        <taxon>Racocetra</taxon>
    </lineage>
</organism>
<reference evidence="1" key="1">
    <citation type="submission" date="2021-06" db="EMBL/GenBank/DDBJ databases">
        <authorList>
            <person name="Kallberg Y."/>
            <person name="Tangrot J."/>
            <person name="Rosling A."/>
        </authorList>
    </citation>
    <scope>NUCLEOTIDE SEQUENCE</scope>
    <source>
        <strain evidence="1">MA461A</strain>
    </source>
</reference>